<sequence length="169" mass="19237">MDEEQQRDQLEPEQTGRLIYWVQYVLVPMGQVPREVPWHEDCMRDAAVGVTSPGERSDVAGVRRCCWYHSGDWDAVTRTAVRLIAQVEATGVEENYQLCQQVLDAARADGMSGWPLQALRSLVKDPILIRKDAKLRSVIDGGQHRIRAMRDAGLTEVLVGNPRWRREDL</sequence>
<dbReference type="EMBL" id="VOBR01000036">
    <property type="protein sequence ID" value="TWP46036.1"/>
    <property type="molecule type" value="Genomic_DNA"/>
</dbReference>
<reference evidence="1 2" key="1">
    <citation type="submission" date="2019-07" db="EMBL/GenBank/DDBJ databases">
        <title>Lentzea xizangensis sp. nov., isolated from Qinghai-Tibetan Plateau Soils.</title>
        <authorList>
            <person name="Huang J."/>
        </authorList>
    </citation>
    <scope>NUCLEOTIDE SEQUENCE [LARGE SCALE GENOMIC DNA]</scope>
    <source>
        <strain evidence="1 2">FXJ1.1311</strain>
    </source>
</reference>
<dbReference type="CDD" id="cd16387">
    <property type="entry name" value="ParB_N_Srx"/>
    <property type="match status" value="1"/>
</dbReference>
<evidence type="ECO:0000313" key="2">
    <source>
        <dbReference type="Proteomes" id="UP000316639"/>
    </source>
</evidence>
<comment type="caution">
    <text evidence="1">The sequence shown here is derived from an EMBL/GenBank/DDBJ whole genome shotgun (WGS) entry which is preliminary data.</text>
</comment>
<gene>
    <name evidence="1" type="ORF">FKR81_37315</name>
</gene>
<evidence type="ECO:0000313" key="1">
    <source>
        <dbReference type="EMBL" id="TWP46036.1"/>
    </source>
</evidence>
<keyword evidence="2" id="KW-1185">Reference proteome</keyword>
<dbReference type="AlphaFoldDB" id="A0A563EHF7"/>
<organism evidence="1 2">
    <name type="scientific">Lentzea tibetensis</name>
    <dbReference type="NCBI Taxonomy" id="2591470"/>
    <lineage>
        <taxon>Bacteria</taxon>
        <taxon>Bacillati</taxon>
        <taxon>Actinomycetota</taxon>
        <taxon>Actinomycetes</taxon>
        <taxon>Pseudonocardiales</taxon>
        <taxon>Pseudonocardiaceae</taxon>
        <taxon>Lentzea</taxon>
    </lineage>
</organism>
<protein>
    <recommendedName>
        <fullName evidence="3">ParB/Sulfiredoxin domain-containing protein</fullName>
    </recommendedName>
</protein>
<proteinExistence type="predicted"/>
<evidence type="ECO:0008006" key="3">
    <source>
        <dbReference type="Google" id="ProtNLM"/>
    </source>
</evidence>
<dbReference type="Proteomes" id="UP000316639">
    <property type="component" value="Unassembled WGS sequence"/>
</dbReference>
<accession>A0A563EHF7</accession>
<dbReference type="OrthoDB" id="4056069at2"/>
<dbReference type="RefSeq" id="WP_146359008.1">
    <property type="nucleotide sequence ID" value="NZ_VOBR01000036.1"/>
</dbReference>
<name>A0A563EHF7_9PSEU</name>